<keyword evidence="5" id="KW-1185">Reference proteome</keyword>
<evidence type="ECO:0000313" key="3">
    <source>
        <dbReference type="EMBL" id="GLY56622.1"/>
    </source>
</evidence>
<evidence type="ECO:0000259" key="2">
    <source>
        <dbReference type="Pfam" id="PF03372"/>
    </source>
</evidence>
<accession>A0AAV5P4H9</accession>
<dbReference type="RefSeq" id="WP_137280232.1">
    <property type="nucleotide sequence ID" value="NZ_BSTG01000001.1"/>
</dbReference>
<dbReference type="Proteomes" id="UP001165168">
    <property type="component" value="Unassembled WGS sequence"/>
</dbReference>
<feature type="transmembrane region" description="Helical" evidence="1">
    <location>
        <begin position="362"/>
        <end position="380"/>
    </location>
</feature>
<keyword evidence="4" id="KW-0378">Hydrolase</keyword>
<dbReference type="InterPro" id="IPR036691">
    <property type="entry name" value="Endo/exonu/phosph_ase_sf"/>
</dbReference>
<feature type="transmembrane region" description="Helical" evidence="1">
    <location>
        <begin position="43"/>
        <end position="67"/>
    </location>
</feature>
<keyword evidence="4" id="KW-0255">Endonuclease</keyword>
<feature type="domain" description="Endonuclease/exonuclease/phosphatase" evidence="2">
    <location>
        <begin position="443"/>
        <end position="660"/>
    </location>
</feature>
<dbReference type="Pfam" id="PF03372">
    <property type="entry name" value="Exo_endo_phos"/>
    <property type="match status" value="1"/>
</dbReference>
<name>A0AAV5P4H9_CELCE</name>
<dbReference type="Gene3D" id="3.60.10.10">
    <property type="entry name" value="Endonuclease/exonuclease/phosphatase"/>
    <property type="match status" value="1"/>
</dbReference>
<dbReference type="GO" id="GO:0004519">
    <property type="term" value="F:endonuclease activity"/>
    <property type="evidence" value="ECO:0007669"/>
    <property type="project" value="UniProtKB-KW"/>
</dbReference>
<feature type="transmembrane region" description="Helical" evidence="1">
    <location>
        <begin position="295"/>
        <end position="318"/>
    </location>
</feature>
<keyword evidence="1" id="KW-0472">Membrane</keyword>
<dbReference type="PANTHER" id="PTHR14859:SF15">
    <property type="entry name" value="ENDONUCLEASE_EXONUCLEASE_PHOSPHATASE DOMAIN-CONTAINING PROTEIN"/>
    <property type="match status" value="1"/>
</dbReference>
<feature type="transmembrane region" description="Helical" evidence="1">
    <location>
        <begin position="401"/>
        <end position="423"/>
    </location>
</feature>
<evidence type="ECO:0000313" key="6">
    <source>
        <dbReference type="Proteomes" id="UP001165168"/>
    </source>
</evidence>
<feature type="transmembrane region" description="Helical" evidence="1">
    <location>
        <begin position="114"/>
        <end position="135"/>
    </location>
</feature>
<feature type="transmembrane region" description="Helical" evidence="1">
    <location>
        <begin position="237"/>
        <end position="257"/>
    </location>
</feature>
<evidence type="ECO:0000313" key="4">
    <source>
        <dbReference type="EMBL" id="QDP75258.1"/>
    </source>
</evidence>
<dbReference type="PANTHER" id="PTHR14859">
    <property type="entry name" value="CALCOFLUOR WHITE HYPERSENSITIVE PROTEIN PRECURSOR"/>
    <property type="match status" value="1"/>
</dbReference>
<keyword evidence="1" id="KW-1133">Transmembrane helix</keyword>
<dbReference type="SUPFAM" id="SSF56219">
    <property type="entry name" value="DNase I-like"/>
    <property type="match status" value="1"/>
</dbReference>
<dbReference type="Proteomes" id="UP000319068">
    <property type="component" value="Chromosome"/>
</dbReference>
<dbReference type="InterPro" id="IPR005135">
    <property type="entry name" value="Endo/exonuclease/phosphatase"/>
</dbReference>
<dbReference type="InterPro" id="IPR051916">
    <property type="entry name" value="GPI-anchor_lipid_remodeler"/>
</dbReference>
<gene>
    <name evidence="3" type="ORF">Ccel01_12240</name>
    <name evidence="4" type="ORF">FOG94_08925</name>
</gene>
<dbReference type="AlphaFoldDB" id="A0AAV5P4H9"/>
<dbReference type="EMBL" id="CP041694">
    <property type="protein sequence ID" value="QDP75258.1"/>
    <property type="molecule type" value="Genomic_DNA"/>
</dbReference>
<feature type="transmembrane region" description="Helical" evidence="1">
    <location>
        <begin position="269"/>
        <end position="289"/>
    </location>
</feature>
<reference evidence="4 5" key="1">
    <citation type="submission" date="2019-07" db="EMBL/GenBank/DDBJ databases">
        <title>Complete Genome Sequence and Methylome Analysis of Arthrobacter luteus NEB113.</title>
        <authorList>
            <person name="Fomenkov A."/>
            <person name="Anton B.P."/>
            <person name="Vincze T."/>
            <person name="Roberts R.J."/>
        </authorList>
    </citation>
    <scope>NUCLEOTIDE SEQUENCE [LARGE SCALE GENOMIC DNA]</scope>
    <source>
        <strain evidence="4 5">NEB113</strain>
    </source>
</reference>
<protein>
    <submittedName>
        <fullName evidence="4">Endonuclease</fullName>
    </submittedName>
</protein>
<feature type="transmembrane region" description="Helical" evidence="1">
    <location>
        <begin position="330"/>
        <end position="350"/>
    </location>
</feature>
<reference evidence="3" key="2">
    <citation type="submission" date="2023-03" db="EMBL/GenBank/DDBJ databases">
        <title>Cellulosimicrobium cellulans NBRC 103059.</title>
        <authorList>
            <person name="Ichikawa N."/>
            <person name="Sato H."/>
            <person name="Tonouchi N."/>
        </authorList>
    </citation>
    <scope>NUCLEOTIDE SEQUENCE</scope>
    <source>
        <strain evidence="3">NBRC 103059</strain>
    </source>
</reference>
<feature type="transmembrane region" description="Helical" evidence="1">
    <location>
        <begin position="179"/>
        <end position="199"/>
    </location>
</feature>
<dbReference type="GO" id="GO:0006506">
    <property type="term" value="P:GPI anchor biosynthetic process"/>
    <property type="evidence" value="ECO:0007669"/>
    <property type="project" value="TreeGrafter"/>
</dbReference>
<organism evidence="3 6">
    <name type="scientific">Cellulosimicrobium cellulans</name>
    <name type="common">Arthrobacter luteus</name>
    <dbReference type="NCBI Taxonomy" id="1710"/>
    <lineage>
        <taxon>Bacteria</taxon>
        <taxon>Bacillati</taxon>
        <taxon>Actinomycetota</taxon>
        <taxon>Actinomycetes</taxon>
        <taxon>Micrococcales</taxon>
        <taxon>Promicromonosporaceae</taxon>
        <taxon>Cellulosimicrobium</taxon>
    </lineage>
</organism>
<evidence type="ECO:0000313" key="5">
    <source>
        <dbReference type="Proteomes" id="UP000319068"/>
    </source>
</evidence>
<keyword evidence="4" id="KW-0540">Nuclease</keyword>
<keyword evidence="1" id="KW-0812">Transmembrane</keyword>
<sequence>MNPAPAPVVPRDRADLALLLLVVTVTATVVELVRSSGPLLDHAFSAGVVTVALTALATYAAPGLLVAMIAARIELTGRVVLLAVSALVVARLVLQGLGTAIASGVDLGLVRYGVGLATVALGIGVLVLVAGFASGTRAGAADGLARGRLVALGVVLGALLAAALSALLGTWDAYWRADVGAWVVTAAVTGAALACAWVLRGRDALPGSRGLWVLGPFVALAVQVLVNPAFAAAQTGVALPFAVAGLAVAALLTAWAVPRPARSGPGAVWLPPAVLVVGVAVVLLVVPRLDGPGAWGWVLLALLVLLVPVAARTLALALTRPALPLTWLRLAGAASAAGLGVAVPLLGYQLEYDVPLPFPHTLLPVAAALAVAVPAVVEGGRAHRAAPTRDDERPARRERGPFALALGGAVALLALVGVTQVHVPTTAAAVADYPVGDLRLLDWNLHYGVSADPSVRLDEMAATIAESGADVVTLQEVSRGWVLGGGADMATYLARATGMRVVFAPAADRQFGNAILWDPLRGELTDVVRHSLPYGAGPQERSAVSATVDAAGVPVRVTSVHVQHREENTPTRLDQLDALLAAEPVEDAYVLAGDLNAEPGWDEIALLEDAGLESGQDVAGDPAALTSPAEAPAHRIDWVLGSPAVTFRSVEVLDVTTSDHRPLLAELRAQD</sequence>
<proteinExistence type="predicted"/>
<feature type="transmembrane region" description="Helical" evidence="1">
    <location>
        <begin position="147"/>
        <end position="167"/>
    </location>
</feature>
<dbReference type="EMBL" id="BSTG01000001">
    <property type="protein sequence ID" value="GLY56622.1"/>
    <property type="molecule type" value="Genomic_DNA"/>
</dbReference>
<feature type="transmembrane region" description="Helical" evidence="1">
    <location>
        <begin position="211"/>
        <end position="231"/>
    </location>
</feature>
<evidence type="ECO:0000256" key="1">
    <source>
        <dbReference type="SAM" id="Phobius"/>
    </source>
</evidence>
<feature type="transmembrane region" description="Helical" evidence="1">
    <location>
        <begin position="79"/>
        <end position="102"/>
    </location>
</feature>
<dbReference type="GO" id="GO:0016020">
    <property type="term" value="C:membrane"/>
    <property type="evidence" value="ECO:0007669"/>
    <property type="project" value="GOC"/>
</dbReference>